<proteinExistence type="predicted"/>
<name>A0A1V9XCU6_9ACAR</name>
<protein>
    <submittedName>
        <fullName evidence="1">Uncharacterized protein</fullName>
    </submittedName>
</protein>
<accession>A0A1V9XCU6</accession>
<reference evidence="1 2" key="1">
    <citation type="journal article" date="2017" name="Gigascience">
        <title>Draft genome of the honey bee ectoparasitic mite, Tropilaelaps mercedesae, is shaped by the parasitic life history.</title>
        <authorList>
            <person name="Dong X."/>
            <person name="Armstrong S.D."/>
            <person name="Xia D."/>
            <person name="Makepeace B.L."/>
            <person name="Darby A.C."/>
            <person name="Kadowaki T."/>
        </authorList>
    </citation>
    <scope>NUCLEOTIDE SEQUENCE [LARGE SCALE GENOMIC DNA]</scope>
    <source>
        <strain evidence="1">Wuxi-XJTLU</strain>
    </source>
</reference>
<organism evidence="1 2">
    <name type="scientific">Tropilaelaps mercedesae</name>
    <dbReference type="NCBI Taxonomy" id="418985"/>
    <lineage>
        <taxon>Eukaryota</taxon>
        <taxon>Metazoa</taxon>
        <taxon>Ecdysozoa</taxon>
        <taxon>Arthropoda</taxon>
        <taxon>Chelicerata</taxon>
        <taxon>Arachnida</taxon>
        <taxon>Acari</taxon>
        <taxon>Parasitiformes</taxon>
        <taxon>Mesostigmata</taxon>
        <taxon>Gamasina</taxon>
        <taxon>Dermanyssoidea</taxon>
        <taxon>Laelapidae</taxon>
        <taxon>Tropilaelaps</taxon>
    </lineage>
</organism>
<keyword evidence="2" id="KW-1185">Reference proteome</keyword>
<dbReference type="EMBL" id="MNPL01014778">
    <property type="protein sequence ID" value="OQR71364.1"/>
    <property type="molecule type" value="Genomic_DNA"/>
</dbReference>
<dbReference type="InParanoid" id="A0A1V9XCU6"/>
<dbReference type="Proteomes" id="UP000192247">
    <property type="component" value="Unassembled WGS sequence"/>
</dbReference>
<dbReference type="AlphaFoldDB" id="A0A1V9XCU6"/>
<sequence length="98" mass="10866">MMTLVIPLLFARRPIRMPLGLRAHRSTLRSHHSNHQAYVCSSISIADATEVSVHQLVFGVPQVHARGLDARHRIFPYSVFSSVSLRLSTLSSMVSGSN</sequence>
<gene>
    <name evidence="1" type="ORF">BIW11_11045</name>
</gene>
<evidence type="ECO:0000313" key="1">
    <source>
        <dbReference type="EMBL" id="OQR71364.1"/>
    </source>
</evidence>
<evidence type="ECO:0000313" key="2">
    <source>
        <dbReference type="Proteomes" id="UP000192247"/>
    </source>
</evidence>
<comment type="caution">
    <text evidence="1">The sequence shown here is derived from an EMBL/GenBank/DDBJ whole genome shotgun (WGS) entry which is preliminary data.</text>
</comment>